<evidence type="ECO:0000313" key="1">
    <source>
        <dbReference type="EMBL" id="KNE02838.1"/>
    </source>
</evidence>
<sequence length="73" mass="7788">MDRLLVLSEVVQAREVLVAVGARKGSFARVFTAVAGQVLQAGKRLVAVWEPRALEHPSLGGSLLLLFGHPEGL</sequence>
<organism evidence="1 2">
    <name type="scientific">Candidozyma auris</name>
    <name type="common">Yeast</name>
    <name type="synonym">Candida auris</name>
    <dbReference type="NCBI Taxonomy" id="498019"/>
    <lineage>
        <taxon>Eukaryota</taxon>
        <taxon>Fungi</taxon>
        <taxon>Dikarya</taxon>
        <taxon>Ascomycota</taxon>
        <taxon>Saccharomycotina</taxon>
        <taxon>Pichiomycetes</taxon>
        <taxon>Metschnikowiaceae</taxon>
        <taxon>Candidozyma</taxon>
    </lineage>
</organism>
<protein>
    <submittedName>
        <fullName evidence="1">Uncharacterized protein</fullName>
    </submittedName>
</protein>
<evidence type="ECO:0000313" key="2">
    <source>
        <dbReference type="Proteomes" id="UP000037122"/>
    </source>
</evidence>
<dbReference type="EMBL" id="LGST01000002">
    <property type="protein sequence ID" value="KNE02838.1"/>
    <property type="molecule type" value="Genomic_DNA"/>
</dbReference>
<dbReference type="VEuPathDB" id="FungiDB:QG37_00221"/>
<accession>A0A0L0P8X4</accession>
<reference evidence="2" key="1">
    <citation type="journal article" date="2015" name="BMC Genomics">
        <title>Draft genome of a commonly misdiagnosed multidrug resistant pathogen Candida auris.</title>
        <authorList>
            <person name="Chatterjee S."/>
            <person name="Alampalli S.V."/>
            <person name="Nageshan R.K."/>
            <person name="Chettiar S.T."/>
            <person name="Joshi S."/>
            <person name="Tatu U.S."/>
        </authorList>
    </citation>
    <scope>NUCLEOTIDE SEQUENCE [LARGE SCALE GENOMIC DNA]</scope>
    <source>
        <strain evidence="2">6684</strain>
    </source>
</reference>
<gene>
    <name evidence="1" type="ORF">QG37_00221</name>
</gene>
<dbReference type="Proteomes" id="UP000037122">
    <property type="component" value="Unassembled WGS sequence"/>
</dbReference>
<proteinExistence type="predicted"/>
<comment type="caution">
    <text evidence="1">The sequence shown here is derived from an EMBL/GenBank/DDBJ whole genome shotgun (WGS) entry which is preliminary data.</text>
</comment>
<dbReference type="AlphaFoldDB" id="A0A0L0P8X4"/>
<name>A0A0L0P8X4_CANAR</name>